<keyword evidence="1" id="KW-0732">Signal</keyword>
<dbReference type="EMBL" id="JAAGOB010000002">
    <property type="protein sequence ID" value="NED94292.1"/>
    <property type="molecule type" value="Genomic_DNA"/>
</dbReference>
<dbReference type="SUPFAM" id="SSF53850">
    <property type="entry name" value="Periplasmic binding protein-like II"/>
    <property type="match status" value="1"/>
</dbReference>
<feature type="chain" id="PRO_5026734105" evidence="1">
    <location>
        <begin position="24"/>
        <end position="441"/>
    </location>
</feature>
<gene>
    <name evidence="2" type="ORF">G1H11_03100</name>
</gene>
<reference evidence="2 3" key="1">
    <citation type="submission" date="2020-02" db="EMBL/GenBank/DDBJ databases">
        <authorList>
            <person name="Li X.-J."/>
            <person name="Feng X.-M."/>
        </authorList>
    </citation>
    <scope>NUCLEOTIDE SEQUENCE [LARGE SCALE GENOMIC DNA]</scope>
    <source>
        <strain evidence="2 3">CGMCC 4.7225</strain>
    </source>
</reference>
<dbReference type="InterPro" id="IPR006059">
    <property type="entry name" value="SBP"/>
</dbReference>
<name>A0A6N9YH65_9ACTN</name>
<sequence>MAMRFGSVSKVAAAGMASALAVAACGGDDAGSSGNGGSEARGDQPVELRFAWWGSEGRNEITQEAIDRFEEKNPGITIRGEYIEWGGYWDRLATTTAANDAPDIMAQEERFLREYASRGALLDLSGYTDTIDFSQLDPLVMGSGEVDGGLYGIPTGVNAYAVHADPQAFADAGVHMPDDTSWTWQDYIDITTQISEATGGDVFGAQDYGGNEAGLNIFARQRGESLYTEDGELGFSAGTAAEWWENSLAMRDSGGTPSATLSAEIQDVGSPEQTLLGTNRAAMMWNWSNALEAMSKASGRDLVLLRPPGETENARTGLFLKPAMHYSISARTEHPEEAALFLDFLLNDDEAVDAIGSDRGLPVNLEQRERIAPELNEYQTIEAEFLSDIAPDVVDAPPAPPVGAGEFVDIIKRINVEVLFDRLTTQEGAERLISEVEAAIG</sequence>
<evidence type="ECO:0000313" key="2">
    <source>
        <dbReference type="EMBL" id="NED94292.1"/>
    </source>
</evidence>
<protein>
    <submittedName>
        <fullName evidence="2">Extracellular solute-binding protein</fullName>
    </submittedName>
</protein>
<proteinExistence type="predicted"/>
<evidence type="ECO:0000256" key="1">
    <source>
        <dbReference type="SAM" id="SignalP"/>
    </source>
</evidence>
<dbReference type="Pfam" id="PF01547">
    <property type="entry name" value="SBP_bac_1"/>
    <property type="match status" value="1"/>
</dbReference>
<keyword evidence="3" id="KW-1185">Reference proteome</keyword>
<comment type="caution">
    <text evidence="2">The sequence shown here is derived from an EMBL/GenBank/DDBJ whole genome shotgun (WGS) entry which is preliminary data.</text>
</comment>
<evidence type="ECO:0000313" key="3">
    <source>
        <dbReference type="Proteomes" id="UP000469185"/>
    </source>
</evidence>
<dbReference type="InterPro" id="IPR050490">
    <property type="entry name" value="Bact_solute-bd_prot1"/>
</dbReference>
<organism evidence="2 3">
    <name type="scientific">Phytoactinopolyspora alkaliphila</name>
    <dbReference type="NCBI Taxonomy" id="1783498"/>
    <lineage>
        <taxon>Bacteria</taxon>
        <taxon>Bacillati</taxon>
        <taxon>Actinomycetota</taxon>
        <taxon>Actinomycetes</taxon>
        <taxon>Jiangellales</taxon>
        <taxon>Jiangellaceae</taxon>
        <taxon>Phytoactinopolyspora</taxon>
    </lineage>
</organism>
<accession>A0A6N9YH65</accession>
<dbReference type="PANTHER" id="PTHR43649">
    <property type="entry name" value="ARABINOSE-BINDING PROTEIN-RELATED"/>
    <property type="match status" value="1"/>
</dbReference>
<dbReference type="PANTHER" id="PTHR43649:SF11">
    <property type="entry name" value="ABC TRANSPORTER SUBSTRATE-BINDING PROTEIN YESO-RELATED"/>
    <property type="match status" value="1"/>
</dbReference>
<dbReference type="PROSITE" id="PS51257">
    <property type="entry name" value="PROKAR_LIPOPROTEIN"/>
    <property type="match status" value="1"/>
</dbReference>
<dbReference type="AlphaFoldDB" id="A0A6N9YH65"/>
<dbReference type="Gene3D" id="3.40.190.10">
    <property type="entry name" value="Periplasmic binding protein-like II"/>
    <property type="match status" value="2"/>
</dbReference>
<dbReference type="RefSeq" id="WP_163816015.1">
    <property type="nucleotide sequence ID" value="NZ_JAAGOB010000002.1"/>
</dbReference>
<feature type="signal peptide" evidence="1">
    <location>
        <begin position="1"/>
        <end position="23"/>
    </location>
</feature>
<dbReference type="Proteomes" id="UP000469185">
    <property type="component" value="Unassembled WGS sequence"/>
</dbReference>